<sequence length="339" mass="39357">MHTNTVLTPMLTDRDHVTAIAVVDLARELKRHAVINLTQIQNIDPKLAEYVVALEEDQDISELMERRYPESWIIALWQLADSNPLATSVGARIGATVSPEARGLLINLIQHCENLKEVLETYLNNISLANASESWKIGHRDNRIELTFSFTAGKLYPRCATERSMVALHKWAEYLCGQKIPVCSVEFTFPQPEYKDFLQRLFRCEIHFDCSRNTLILHEDVLFLPLPQRNRYVKGILEQKISSLCFPEENGSIEERARRLLRENLASYHSIENLAQALCMSRATLYRKLKEKKTSFSRLLDEERQRLLYLHRHLPAAQLCDLLGFRDTSAYYKARKRWN</sequence>
<dbReference type="InterPro" id="IPR018060">
    <property type="entry name" value="HTH_AraC"/>
</dbReference>
<proteinExistence type="predicted"/>
<dbReference type="InterPro" id="IPR009057">
    <property type="entry name" value="Homeodomain-like_sf"/>
</dbReference>
<dbReference type="InterPro" id="IPR032687">
    <property type="entry name" value="AraC-type_N"/>
</dbReference>
<dbReference type="SUPFAM" id="SSF46689">
    <property type="entry name" value="Homeodomain-like"/>
    <property type="match status" value="1"/>
</dbReference>
<evidence type="ECO:0000259" key="4">
    <source>
        <dbReference type="PROSITE" id="PS01124"/>
    </source>
</evidence>
<dbReference type="Pfam" id="PF12625">
    <property type="entry name" value="Arabinose_bd"/>
    <property type="match status" value="1"/>
</dbReference>
<evidence type="ECO:0000313" key="6">
    <source>
        <dbReference type="Proteomes" id="UP000535937"/>
    </source>
</evidence>
<dbReference type="RefSeq" id="WP_221191862.1">
    <property type="nucleotide sequence ID" value="NZ_JACHWZ010000006.1"/>
</dbReference>
<name>A0A7W4WB29_9GAMM</name>
<dbReference type="Proteomes" id="UP000535937">
    <property type="component" value="Unassembled WGS sequence"/>
</dbReference>
<evidence type="ECO:0000256" key="3">
    <source>
        <dbReference type="ARBA" id="ARBA00023163"/>
    </source>
</evidence>
<accession>A0A7W4WB29</accession>
<protein>
    <submittedName>
        <fullName evidence="5">AraC-like DNA-binding protein</fullName>
    </submittedName>
</protein>
<dbReference type="GO" id="GO:0000976">
    <property type="term" value="F:transcription cis-regulatory region binding"/>
    <property type="evidence" value="ECO:0007669"/>
    <property type="project" value="TreeGrafter"/>
</dbReference>
<dbReference type="Gene3D" id="1.10.10.60">
    <property type="entry name" value="Homeodomain-like"/>
    <property type="match status" value="1"/>
</dbReference>
<feature type="domain" description="HTH araC/xylS-type" evidence="4">
    <location>
        <begin position="255"/>
        <end position="304"/>
    </location>
</feature>
<dbReference type="AlphaFoldDB" id="A0A7W4WB29"/>
<keyword evidence="1" id="KW-0805">Transcription regulation</keyword>
<comment type="caution">
    <text evidence="5">The sequence shown here is derived from an EMBL/GenBank/DDBJ whole genome shotgun (WGS) entry which is preliminary data.</text>
</comment>
<keyword evidence="3" id="KW-0804">Transcription</keyword>
<dbReference type="PANTHER" id="PTHR47894:SF1">
    <property type="entry name" value="HTH-TYPE TRANSCRIPTIONAL REGULATOR VQSM"/>
    <property type="match status" value="1"/>
</dbReference>
<gene>
    <name evidence="5" type="ORF">FHS09_001609</name>
</gene>
<evidence type="ECO:0000256" key="1">
    <source>
        <dbReference type="ARBA" id="ARBA00023015"/>
    </source>
</evidence>
<dbReference type="SMART" id="SM00342">
    <property type="entry name" value="HTH_ARAC"/>
    <property type="match status" value="1"/>
</dbReference>
<dbReference type="PANTHER" id="PTHR47894">
    <property type="entry name" value="HTH-TYPE TRANSCRIPTIONAL REGULATOR GADX"/>
    <property type="match status" value="1"/>
</dbReference>
<dbReference type="EMBL" id="JACHWZ010000006">
    <property type="protein sequence ID" value="MBB3060789.1"/>
    <property type="molecule type" value="Genomic_DNA"/>
</dbReference>
<reference evidence="5 6" key="1">
    <citation type="submission" date="2020-08" db="EMBL/GenBank/DDBJ databases">
        <title>Genomic Encyclopedia of Type Strains, Phase III (KMG-III): the genomes of soil and plant-associated and newly described type strains.</title>
        <authorList>
            <person name="Whitman W."/>
        </authorList>
    </citation>
    <scope>NUCLEOTIDE SEQUENCE [LARGE SCALE GENOMIC DNA]</scope>
    <source>
        <strain evidence="5 6">CECT 8799</strain>
    </source>
</reference>
<dbReference type="GO" id="GO:0005829">
    <property type="term" value="C:cytosol"/>
    <property type="evidence" value="ECO:0007669"/>
    <property type="project" value="TreeGrafter"/>
</dbReference>
<dbReference type="PROSITE" id="PS01124">
    <property type="entry name" value="HTH_ARAC_FAMILY_2"/>
    <property type="match status" value="1"/>
</dbReference>
<evidence type="ECO:0000256" key="2">
    <source>
        <dbReference type="ARBA" id="ARBA00023125"/>
    </source>
</evidence>
<organism evidence="5 6">
    <name type="scientific">Microbulbifer rhizosphaerae</name>
    <dbReference type="NCBI Taxonomy" id="1562603"/>
    <lineage>
        <taxon>Bacteria</taxon>
        <taxon>Pseudomonadati</taxon>
        <taxon>Pseudomonadota</taxon>
        <taxon>Gammaproteobacteria</taxon>
        <taxon>Cellvibrionales</taxon>
        <taxon>Microbulbiferaceae</taxon>
        <taxon>Microbulbifer</taxon>
    </lineage>
</organism>
<evidence type="ECO:0000313" key="5">
    <source>
        <dbReference type="EMBL" id="MBB3060789.1"/>
    </source>
</evidence>
<keyword evidence="6" id="KW-1185">Reference proteome</keyword>
<keyword evidence="2 5" id="KW-0238">DNA-binding</keyword>
<dbReference type="GO" id="GO:0003700">
    <property type="term" value="F:DNA-binding transcription factor activity"/>
    <property type="evidence" value="ECO:0007669"/>
    <property type="project" value="InterPro"/>
</dbReference>